<dbReference type="EMBL" id="GBXM01081600">
    <property type="protein sequence ID" value="JAH26977.1"/>
    <property type="molecule type" value="Transcribed_RNA"/>
</dbReference>
<accession>A0A0E9RDU6</accession>
<reference evidence="1" key="2">
    <citation type="journal article" date="2015" name="Fish Shellfish Immunol.">
        <title>Early steps in the European eel (Anguilla anguilla)-Vibrio vulnificus interaction in the gills: Role of the RtxA13 toxin.</title>
        <authorList>
            <person name="Callol A."/>
            <person name="Pajuelo D."/>
            <person name="Ebbesson L."/>
            <person name="Teles M."/>
            <person name="MacKenzie S."/>
            <person name="Amaro C."/>
        </authorList>
    </citation>
    <scope>NUCLEOTIDE SEQUENCE</scope>
</reference>
<evidence type="ECO:0000313" key="1">
    <source>
        <dbReference type="EMBL" id="JAH26977.1"/>
    </source>
</evidence>
<reference evidence="1" key="1">
    <citation type="submission" date="2014-11" db="EMBL/GenBank/DDBJ databases">
        <authorList>
            <person name="Amaro Gonzalez C."/>
        </authorList>
    </citation>
    <scope>NUCLEOTIDE SEQUENCE</scope>
</reference>
<dbReference type="AlphaFoldDB" id="A0A0E9RDU6"/>
<name>A0A0E9RDU6_ANGAN</name>
<organism evidence="1">
    <name type="scientific">Anguilla anguilla</name>
    <name type="common">European freshwater eel</name>
    <name type="synonym">Muraena anguilla</name>
    <dbReference type="NCBI Taxonomy" id="7936"/>
    <lineage>
        <taxon>Eukaryota</taxon>
        <taxon>Metazoa</taxon>
        <taxon>Chordata</taxon>
        <taxon>Craniata</taxon>
        <taxon>Vertebrata</taxon>
        <taxon>Euteleostomi</taxon>
        <taxon>Actinopterygii</taxon>
        <taxon>Neopterygii</taxon>
        <taxon>Teleostei</taxon>
        <taxon>Anguilliformes</taxon>
        <taxon>Anguillidae</taxon>
        <taxon>Anguilla</taxon>
    </lineage>
</organism>
<sequence length="21" mass="2358">MGGAWVLHATQSFHPSCSFFF</sequence>
<proteinExistence type="predicted"/>
<protein>
    <submittedName>
        <fullName evidence="1">Uncharacterized protein</fullName>
    </submittedName>
</protein>